<comment type="caution">
    <text evidence="1">The sequence shown here is derived from an EMBL/GenBank/DDBJ whole genome shotgun (WGS) entry which is preliminary data.</text>
</comment>
<reference evidence="1 2" key="1">
    <citation type="submission" date="2017-11" db="EMBL/GenBank/DDBJ databases">
        <title>Draft Genome Sequence of Sporolactobacillus inulinus NBRC 111894 Isolated from Koso, a Japanese Sugar-Vegetable Fermented Beverage.</title>
        <authorList>
            <person name="Chiou T.Y."/>
            <person name="Oshima K."/>
            <person name="Suda W."/>
            <person name="Hattori M."/>
            <person name="Takahashi T."/>
        </authorList>
    </citation>
    <scope>NUCLEOTIDE SEQUENCE [LARGE SCALE GENOMIC DNA]</scope>
    <source>
        <strain evidence="1 2">NBRC111894</strain>
    </source>
</reference>
<gene>
    <name evidence="1" type="ORF">NBRC111894_4212</name>
</gene>
<dbReference type="EMBL" id="BEXB01000056">
    <property type="protein sequence ID" value="GAY78658.1"/>
    <property type="molecule type" value="Genomic_DNA"/>
</dbReference>
<protein>
    <submittedName>
        <fullName evidence="1">Uncharacterized protein</fullName>
    </submittedName>
</protein>
<organism evidence="1 2">
    <name type="scientific">Sporolactobacillus inulinus</name>
    <dbReference type="NCBI Taxonomy" id="2078"/>
    <lineage>
        <taxon>Bacteria</taxon>
        <taxon>Bacillati</taxon>
        <taxon>Bacillota</taxon>
        <taxon>Bacilli</taxon>
        <taxon>Bacillales</taxon>
        <taxon>Sporolactobacillaceae</taxon>
        <taxon>Sporolactobacillus</taxon>
    </lineage>
</organism>
<dbReference type="AlphaFoldDB" id="A0A4Y1ZJP2"/>
<proteinExistence type="predicted"/>
<evidence type="ECO:0000313" key="1">
    <source>
        <dbReference type="EMBL" id="GAY78658.1"/>
    </source>
</evidence>
<name>A0A4Y1ZJP2_9BACL</name>
<accession>A0A4Y1ZJP2</accession>
<evidence type="ECO:0000313" key="2">
    <source>
        <dbReference type="Proteomes" id="UP000319716"/>
    </source>
</evidence>
<dbReference type="Proteomes" id="UP000319716">
    <property type="component" value="Unassembled WGS sequence"/>
</dbReference>
<sequence>MLTVISVSSSILTAQSFITQGTLSDQTGASEQIKKSSFWGIRRLYVHVSSYPSGVLNAGWD</sequence>